<dbReference type="GO" id="GO:0046872">
    <property type="term" value="F:metal ion binding"/>
    <property type="evidence" value="ECO:0007669"/>
    <property type="project" value="UniProtKB-KW"/>
</dbReference>
<dbReference type="SUPFAM" id="SSF54768">
    <property type="entry name" value="dsRNA-binding domain-like"/>
    <property type="match status" value="2"/>
</dbReference>
<feature type="domain" description="Dicer dsRNA-binding fold" evidence="16">
    <location>
        <begin position="1"/>
        <end position="36"/>
    </location>
</feature>
<evidence type="ECO:0000259" key="15">
    <source>
        <dbReference type="PROSITE" id="PS50821"/>
    </source>
</evidence>
<reference evidence="17" key="1">
    <citation type="submission" date="2023-10" db="EMBL/GenBank/DDBJ databases">
        <authorList>
            <person name="Domelevo Entfellner J.-B."/>
        </authorList>
    </citation>
    <scope>NUCLEOTIDE SEQUENCE</scope>
</reference>
<dbReference type="Pfam" id="PF00636">
    <property type="entry name" value="Ribonuclease_3"/>
    <property type="match status" value="2"/>
</dbReference>
<dbReference type="FunFam" id="1.10.1520.10:FF:000004">
    <property type="entry name" value="Endoribonuclease dicer-like 1"/>
    <property type="match status" value="1"/>
</dbReference>
<dbReference type="GO" id="GO:0005524">
    <property type="term" value="F:ATP binding"/>
    <property type="evidence" value="ECO:0007669"/>
    <property type="project" value="UniProtKB-KW"/>
</dbReference>
<dbReference type="SMART" id="SM00358">
    <property type="entry name" value="DSRM"/>
    <property type="match status" value="2"/>
</dbReference>
<protein>
    <recommendedName>
        <fullName evidence="19">Dicer-like protein 4</fullName>
    </recommendedName>
</protein>
<comment type="cofactor">
    <cofactor evidence="2">
        <name>Mg(2+)</name>
        <dbReference type="ChEBI" id="CHEBI:18420"/>
    </cofactor>
</comment>
<keyword evidence="7" id="KW-0378">Hydrolase</keyword>
<gene>
    <name evidence="17" type="ORF">AYBTSS11_LOCUS12086</name>
</gene>
<dbReference type="Gramene" id="rna-AYBTSS11_LOCUS12086">
    <property type="protein sequence ID" value="CAJ1944758.1"/>
    <property type="gene ID" value="gene-AYBTSS11_LOCUS12086"/>
</dbReference>
<dbReference type="PANTHER" id="PTHR14950:SF15">
    <property type="entry name" value="DICER-LIKE PROTEIN 4"/>
    <property type="match status" value="1"/>
</dbReference>
<evidence type="ECO:0000259" key="14">
    <source>
        <dbReference type="PROSITE" id="PS50142"/>
    </source>
</evidence>
<evidence type="ECO:0000256" key="7">
    <source>
        <dbReference type="ARBA" id="ARBA00022801"/>
    </source>
</evidence>
<dbReference type="GO" id="GO:0030422">
    <property type="term" value="P:siRNA processing"/>
    <property type="evidence" value="ECO:0007669"/>
    <property type="project" value="TreeGrafter"/>
</dbReference>
<evidence type="ECO:0000256" key="4">
    <source>
        <dbReference type="ARBA" id="ARBA00022723"/>
    </source>
</evidence>
<sequence>MEASKRDACLKAIEELYKLGALSDYLLPKQDDAEPEEQVSGSSDEDECEDAISRGELHEMLVPSAFGQSWINKDKIVHLNSYYIKFCPCPGDRVYKEFGLFIMTRLPMEAEKMELDLHLAHGRYVMTKFVPFGVVEFDKDEIKKAENFQEMFLKIILDRFEFVSEVVDLGLAAKSQTSSLTFYLLLPVILQEYGNAMEVDWKTVNRCLCSPIFRHPDYTMDKKVCPLDIHLQLANGYRSIRDVENSLVYAPHKKTFYFVTNIDYEKNGFIPHKESGTSSYVDYIIEKFSIHLKCPEQPLLHVKPLFSLHNLLHNRKREDAGSSLSLLPSIMHRLGNLLVAIELKHMLSFSFPEAAEISALRVLEALTTEKCQERFSLERLEVLGDAFLKFVVARHFFLLHDGLHEGDLTKRRSNAVNNSNLLKLAIKRNLQVYICDQAFDPSQFYALGRPCPRVCSKETEESIHFCLNSVKEQGKVTETRCNKNHHWLHKKTVADVVEALVGAFLVDSGFKAAIAFLTWIGIQVDFEASQVIDICLASAGYLPLSSDVDIPSLEGKLGYQFFHKGLLLQAFVHPSYNKLGGGCYQRLEFLGDAVLDYLIASYLFSAYPKLKPGQLTDLRSLAVNNKAFACVAVDRSFDKYLLCDSNGLSEAIKKYVDYIRGPSADSGIKEGPKCPKVLGDLVESCVGAILLDSGFNLNKVWKIMTSFLDPIMKFSSSLQLSPIRDLRELCQSRNLELEFLPLPSKLNKTFSVEAKASGNDVCETASATGQNKKEACRISSLILFSKFKAQGWKAKSKTLEEFLESTSKMIPKLIGYDETPIDVTNTNTTRHIKVAADLYSKSNPEIRPIQETAEICTPCVKPVGQQLQSSAKGGKLSEIFENHCNGDSSGAGTARSRLYELCAACYWKPPLFECCKEEGPDHLKQFTYKVTLEIEEAPDTILEFVGEPQSKKKDAAESAAEGAFWYLQQEGYLPSGS</sequence>
<keyword evidence="9" id="KW-0067">ATP-binding</keyword>
<evidence type="ECO:0000313" key="17">
    <source>
        <dbReference type="EMBL" id="CAJ1944758.1"/>
    </source>
</evidence>
<dbReference type="GO" id="GO:0003723">
    <property type="term" value="F:RNA binding"/>
    <property type="evidence" value="ECO:0007669"/>
    <property type="project" value="UniProtKB-UniRule"/>
</dbReference>
<dbReference type="InterPro" id="IPR003100">
    <property type="entry name" value="PAZ_dom"/>
</dbReference>
<name>A0AA86S7B2_9FABA</name>
<dbReference type="GO" id="GO:0005634">
    <property type="term" value="C:nucleus"/>
    <property type="evidence" value="ECO:0007669"/>
    <property type="project" value="TreeGrafter"/>
</dbReference>
<dbReference type="CDD" id="cd19869">
    <property type="entry name" value="DSRM_DCL_plant"/>
    <property type="match status" value="1"/>
</dbReference>
<keyword evidence="18" id="KW-1185">Reference proteome</keyword>
<feature type="domain" description="DRBM" evidence="13">
    <location>
        <begin position="721"/>
        <end position="789"/>
    </location>
</feature>
<evidence type="ECO:0000259" key="16">
    <source>
        <dbReference type="PROSITE" id="PS51327"/>
    </source>
</evidence>
<dbReference type="Pfam" id="PF14709">
    <property type="entry name" value="DND1_DSRM"/>
    <property type="match status" value="1"/>
</dbReference>
<dbReference type="GO" id="GO:0004386">
    <property type="term" value="F:helicase activity"/>
    <property type="evidence" value="ECO:0007669"/>
    <property type="project" value="UniProtKB-KW"/>
</dbReference>
<keyword evidence="8" id="KW-0347">Helicase</keyword>
<dbReference type="GO" id="GO:0005737">
    <property type="term" value="C:cytoplasm"/>
    <property type="evidence" value="ECO:0007669"/>
    <property type="project" value="TreeGrafter"/>
</dbReference>
<organism evidence="17 18">
    <name type="scientific">Sphenostylis stenocarpa</name>
    <dbReference type="NCBI Taxonomy" id="92480"/>
    <lineage>
        <taxon>Eukaryota</taxon>
        <taxon>Viridiplantae</taxon>
        <taxon>Streptophyta</taxon>
        <taxon>Embryophyta</taxon>
        <taxon>Tracheophyta</taxon>
        <taxon>Spermatophyta</taxon>
        <taxon>Magnoliopsida</taxon>
        <taxon>eudicotyledons</taxon>
        <taxon>Gunneridae</taxon>
        <taxon>Pentapetalae</taxon>
        <taxon>rosids</taxon>
        <taxon>fabids</taxon>
        <taxon>Fabales</taxon>
        <taxon>Fabaceae</taxon>
        <taxon>Papilionoideae</taxon>
        <taxon>50 kb inversion clade</taxon>
        <taxon>NPAAA clade</taxon>
        <taxon>indigoferoid/millettioid clade</taxon>
        <taxon>Phaseoleae</taxon>
        <taxon>Sphenostylis</taxon>
    </lineage>
</organism>
<dbReference type="Gene3D" id="3.30.160.20">
    <property type="match status" value="1"/>
</dbReference>
<evidence type="ECO:0000256" key="8">
    <source>
        <dbReference type="ARBA" id="ARBA00022806"/>
    </source>
</evidence>
<dbReference type="PROSITE" id="PS51327">
    <property type="entry name" value="DICER_DSRBF"/>
    <property type="match status" value="1"/>
</dbReference>
<feature type="domain" description="RNase III" evidence="14">
    <location>
        <begin position="338"/>
        <end position="509"/>
    </location>
</feature>
<dbReference type="Gene3D" id="2.170.260.10">
    <property type="entry name" value="paz domain"/>
    <property type="match status" value="1"/>
</dbReference>
<keyword evidence="3" id="KW-0540">Nuclease</keyword>
<dbReference type="PANTHER" id="PTHR14950">
    <property type="entry name" value="DICER-RELATED"/>
    <property type="match status" value="1"/>
</dbReference>
<keyword evidence="6" id="KW-0255">Endonuclease</keyword>
<evidence type="ECO:0000256" key="2">
    <source>
        <dbReference type="ARBA" id="ARBA00001946"/>
    </source>
</evidence>
<evidence type="ECO:0000256" key="9">
    <source>
        <dbReference type="ARBA" id="ARBA00022840"/>
    </source>
</evidence>
<dbReference type="AlphaFoldDB" id="A0AA86S7B2"/>
<feature type="domain" description="RNase III" evidence="14">
    <location>
        <begin position="550"/>
        <end position="694"/>
    </location>
</feature>
<evidence type="ECO:0000256" key="11">
    <source>
        <dbReference type="ARBA" id="ARBA00022884"/>
    </source>
</evidence>
<evidence type="ECO:0000256" key="6">
    <source>
        <dbReference type="ARBA" id="ARBA00022759"/>
    </source>
</evidence>
<dbReference type="PROSITE" id="PS50137">
    <property type="entry name" value="DS_RBD"/>
    <property type="match status" value="2"/>
</dbReference>
<dbReference type="InterPro" id="IPR036389">
    <property type="entry name" value="RNase_III_sf"/>
</dbReference>
<dbReference type="Gene3D" id="1.10.1520.10">
    <property type="entry name" value="Ribonuclease III domain"/>
    <property type="match status" value="2"/>
</dbReference>
<evidence type="ECO:0000256" key="5">
    <source>
        <dbReference type="ARBA" id="ARBA00022741"/>
    </source>
</evidence>
<keyword evidence="4" id="KW-0479">Metal-binding</keyword>
<accession>A0AA86S7B2</accession>
<dbReference type="EMBL" id="OY731400">
    <property type="protein sequence ID" value="CAJ1944758.1"/>
    <property type="molecule type" value="Genomic_DNA"/>
</dbReference>
<keyword evidence="10" id="KW-0460">Magnesium</keyword>
<dbReference type="PROSITE" id="PS50142">
    <property type="entry name" value="RNASE_3_2"/>
    <property type="match status" value="2"/>
</dbReference>
<keyword evidence="11 12" id="KW-0694">RNA-binding</keyword>
<dbReference type="CDD" id="cd00593">
    <property type="entry name" value="RIBOc"/>
    <property type="match status" value="2"/>
</dbReference>
<dbReference type="SMART" id="SM00949">
    <property type="entry name" value="PAZ"/>
    <property type="match status" value="1"/>
</dbReference>
<evidence type="ECO:0000256" key="1">
    <source>
        <dbReference type="ARBA" id="ARBA00001936"/>
    </source>
</evidence>
<evidence type="ECO:0000313" key="18">
    <source>
        <dbReference type="Proteomes" id="UP001189624"/>
    </source>
</evidence>
<dbReference type="InterPro" id="IPR014720">
    <property type="entry name" value="dsRBD_dom"/>
</dbReference>
<evidence type="ECO:0000256" key="12">
    <source>
        <dbReference type="PROSITE-ProRule" id="PRU00657"/>
    </source>
</evidence>
<evidence type="ECO:0008006" key="19">
    <source>
        <dbReference type="Google" id="ProtNLM"/>
    </source>
</evidence>
<dbReference type="InterPro" id="IPR000999">
    <property type="entry name" value="RNase_III_dom"/>
</dbReference>
<dbReference type="PROSITE" id="PS50821">
    <property type="entry name" value="PAZ"/>
    <property type="match status" value="1"/>
</dbReference>
<feature type="domain" description="PAZ" evidence="15">
    <location>
        <begin position="227"/>
        <end position="310"/>
    </location>
</feature>
<keyword evidence="5" id="KW-0547">Nucleotide-binding</keyword>
<evidence type="ECO:0000256" key="3">
    <source>
        <dbReference type="ARBA" id="ARBA00022722"/>
    </source>
</evidence>
<evidence type="ECO:0000259" key="13">
    <source>
        <dbReference type="PROSITE" id="PS50137"/>
    </source>
</evidence>
<dbReference type="PROSITE" id="PS00517">
    <property type="entry name" value="RNASE_3_1"/>
    <property type="match status" value="1"/>
</dbReference>
<comment type="cofactor">
    <cofactor evidence="1">
        <name>Mn(2+)</name>
        <dbReference type="ChEBI" id="CHEBI:29035"/>
    </cofactor>
</comment>
<dbReference type="SMART" id="SM00535">
    <property type="entry name" value="RIBOc"/>
    <property type="match status" value="2"/>
</dbReference>
<dbReference type="Proteomes" id="UP001189624">
    <property type="component" value="Chromosome 3"/>
</dbReference>
<feature type="domain" description="DRBM" evidence="13">
    <location>
        <begin position="893"/>
        <end position="969"/>
    </location>
</feature>
<evidence type="ECO:0000256" key="10">
    <source>
        <dbReference type="ARBA" id="ARBA00022842"/>
    </source>
</evidence>
<dbReference type="SUPFAM" id="SSF69065">
    <property type="entry name" value="RNase III domain-like"/>
    <property type="match status" value="2"/>
</dbReference>
<dbReference type="InterPro" id="IPR005034">
    <property type="entry name" value="Dicer_dimerisation"/>
</dbReference>
<proteinExistence type="predicted"/>
<dbReference type="GO" id="GO:0004525">
    <property type="term" value="F:ribonuclease III activity"/>
    <property type="evidence" value="ECO:0007669"/>
    <property type="project" value="InterPro"/>
</dbReference>